<gene>
    <name evidence="1" type="ORF">ACAOBT_LOCUS24440</name>
</gene>
<accession>A0A9P0PTN1</accession>
<keyword evidence="2" id="KW-1185">Reference proteome</keyword>
<protein>
    <submittedName>
        <fullName evidence="1">Uncharacterized protein</fullName>
    </submittedName>
</protein>
<dbReference type="EMBL" id="CAKOFQ010007334">
    <property type="protein sequence ID" value="CAH1998517.1"/>
    <property type="molecule type" value="Genomic_DNA"/>
</dbReference>
<sequence>MFYGTKYNIHVKNHRNFFPFAVKVKNKLNLDTVATDYLKLHELSIRKTFTRRHLELQEELHRITLQDGSVCLIQKLKVSHPKLMKHCLSHS</sequence>
<dbReference type="AlphaFoldDB" id="A0A9P0PTN1"/>
<dbReference type="Proteomes" id="UP001152888">
    <property type="component" value="Unassembled WGS sequence"/>
</dbReference>
<proteinExistence type="predicted"/>
<evidence type="ECO:0000313" key="1">
    <source>
        <dbReference type="EMBL" id="CAH1998517.1"/>
    </source>
</evidence>
<organism evidence="1 2">
    <name type="scientific">Acanthoscelides obtectus</name>
    <name type="common">Bean weevil</name>
    <name type="synonym">Bruchus obtectus</name>
    <dbReference type="NCBI Taxonomy" id="200917"/>
    <lineage>
        <taxon>Eukaryota</taxon>
        <taxon>Metazoa</taxon>
        <taxon>Ecdysozoa</taxon>
        <taxon>Arthropoda</taxon>
        <taxon>Hexapoda</taxon>
        <taxon>Insecta</taxon>
        <taxon>Pterygota</taxon>
        <taxon>Neoptera</taxon>
        <taxon>Endopterygota</taxon>
        <taxon>Coleoptera</taxon>
        <taxon>Polyphaga</taxon>
        <taxon>Cucujiformia</taxon>
        <taxon>Chrysomeloidea</taxon>
        <taxon>Chrysomelidae</taxon>
        <taxon>Bruchinae</taxon>
        <taxon>Bruchini</taxon>
        <taxon>Acanthoscelides</taxon>
    </lineage>
</organism>
<comment type="caution">
    <text evidence="1">The sequence shown here is derived from an EMBL/GenBank/DDBJ whole genome shotgun (WGS) entry which is preliminary data.</text>
</comment>
<evidence type="ECO:0000313" key="2">
    <source>
        <dbReference type="Proteomes" id="UP001152888"/>
    </source>
</evidence>
<reference evidence="1" key="1">
    <citation type="submission" date="2022-03" db="EMBL/GenBank/DDBJ databases">
        <authorList>
            <person name="Sayadi A."/>
        </authorList>
    </citation>
    <scope>NUCLEOTIDE SEQUENCE</scope>
</reference>
<name>A0A9P0PTN1_ACAOB</name>